<organism evidence="8 9">
    <name type="scientific">candidate division WWE3 bacterium CG_4_9_14_3_um_filter_34_6</name>
    <dbReference type="NCBI Taxonomy" id="1975079"/>
    <lineage>
        <taxon>Bacteria</taxon>
        <taxon>Katanobacteria</taxon>
    </lineage>
</organism>
<dbReference type="AlphaFoldDB" id="A0A2M7X476"/>
<dbReference type="InterPro" id="IPR023091">
    <property type="entry name" value="MetalPrtase_cat_dom_sf_prd"/>
</dbReference>
<evidence type="ECO:0000256" key="2">
    <source>
        <dbReference type="ARBA" id="ARBA00022722"/>
    </source>
</evidence>
<evidence type="ECO:0000256" key="1">
    <source>
        <dbReference type="ARBA" id="ARBA00010875"/>
    </source>
</evidence>
<accession>A0A2M7X476</accession>
<dbReference type="GO" id="GO:0004222">
    <property type="term" value="F:metalloendopeptidase activity"/>
    <property type="evidence" value="ECO:0007669"/>
    <property type="project" value="InterPro"/>
</dbReference>
<comment type="cofactor">
    <cofactor evidence="7">
        <name>Zn(2+)</name>
        <dbReference type="ChEBI" id="CHEBI:29105"/>
    </cofactor>
    <text evidence="7">Binds 1 zinc ion.</text>
</comment>
<dbReference type="PANTHER" id="PTHR46986:SF1">
    <property type="entry name" value="ENDORIBONUCLEASE YBEY, CHLOROPLASTIC"/>
    <property type="match status" value="1"/>
</dbReference>
<dbReference type="HAMAP" id="MF_00009">
    <property type="entry name" value="Endoribonucl_YbeY"/>
    <property type="match status" value="1"/>
</dbReference>
<feature type="binding site" evidence="7">
    <location>
        <position position="130"/>
    </location>
    <ligand>
        <name>Zn(2+)</name>
        <dbReference type="ChEBI" id="CHEBI:29105"/>
        <note>catalytic</note>
    </ligand>
</feature>
<feature type="binding site" evidence="7">
    <location>
        <position position="124"/>
    </location>
    <ligand>
        <name>Zn(2+)</name>
        <dbReference type="ChEBI" id="CHEBI:29105"/>
        <note>catalytic</note>
    </ligand>
</feature>
<sequence length="134" mass="15669">MEYFLYDKSRIFPPPRWMRIDNFLNPRLTKCYNSSMNHVLTKNSKINVHIVGDKEICALNKKHLGHNYPTDVLSFNIDEKLPNGEYYLGDVIVNLDQAERQYKEYNNDDVRKEVSDLIAHGVLHLLGIHHNGDD</sequence>
<protein>
    <recommendedName>
        <fullName evidence="7">Endoribonuclease YbeY</fullName>
        <ecNumber evidence="7">3.1.-.-</ecNumber>
    </recommendedName>
</protein>
<dbReference type="SUPFAM" id="SSF55486">
    <property type="entry name" value="Metalloproteases ('zincins'), catalytic domain"/>
    <property type="match status" value="1"/>
</dbReference>
<dbReference type="Pfam" id="PF02130">
    <property type="entry name" value="YbeY"/>
    <property type="match status" value="1"/>
</dbReference>
<keyword evidence="7" id="KW-0698">rRNA processing</keyword>
<dbReference type="GO" id="GO:0004521">
    <property type="term" value="F:RNA endonuclease activity"/>
    <property type="evidence" value="ECO:0007669"/>
    <property type="project" value="UniProtKB-UniRule"/>
</dbReference>
<evidence type="ECO:0000256" key="4">
    <source>
        <dbReference type="ARBA" id="ARBA00022759"/>
    </source>
</evidence>
<dbReference type="PANTHER" id="PTHR46986">
    <property type="entry name" value="ENDORIBONUCLEASE YBEY, CHLOROPLASTIC"/>
    <property type="match status" value="1"/>
</dbReference>
<keyword evidence="5 7" id="KW-0378">Hydrolase</keyword>
<keyword evidence="3 7" id="KW-0479">Metal-binding</keyword>
<evidence type="ECO:0000256" key="6">
    <source>
        <dbReference type="ARBA" id="ARBA00022833"/>
    </source>
</evidence>
<comment type="caution">
    <text evidence="8">The sequence shown here is derived from an EMBL/GenBank/DDBJ whole genome shotgun (WGS) entry which is preliminary data.</text>
</comment>
<name>A0A2M7X476_UNCKA</name>
<keyword evidence="7" id="KW-0690">Ribosome biogenesis</keyword>
<dbReference type="GO" id="GO:0006364">
    <property type="term" value="P:rRNA processing"/>
    <property type="evidence" value="ECO:0007669"/>
    <property type="project" value="UniProtKB-UniRule"/>
</dbReference>
<keyword evidence="4 7" id="KW-0255">Endonuclease</keyword>
<keyword evidence="6 7" id="KW-0862">Zinc</keyword>
<dbReference type="Proteomes" id="UP000230683">
    <property type="component" value="Unassembled WGS sequence"/>
</dbReference>
<dbReference type="InterPro" id="IPR002036">
    <property type="entry name" value="YbeY"/>
</dbReference>
<comment type="similarity">
    <text evidence="1 7">Belongs to the endoribonuclease YbeY family.</text>
</comment>
<dbReference type="GO" id="GO:0008270">
    <property type="term" value="F:zinc ion binding"/>
    <property type="evidence" value="ECO:0007669"/>
    <property type="project" value="UniProtKB-UniRule"/>
</dbReference>
<feature type="binding site" evidence="7">
    <location>
        <position position="120"/>
    </location>
    <ligand>
        <name>Zn(2+)</name>
        <dbReference type="ChEBI" id="CHEBI:29105"/>
        <note>catalytic</note>
    </ligand>
</feature>
<dbReference type="NCBIfam" id="TIGR00043">
    <property type="entry name" value="rRNA maturation RNase YbeY"/>
    <property type="match status" value="1"/>
</dbReference>
<evidence type="ECO:0000256" key="7">
    <source>
        <dbReference type="HAMAP-Rule" id="MF_00009"/>
    </source>
</evidence>
<reference evidence="9" key="1">
    <citation type="submission" date="2017-09" db="EMBL/GenBank/DDBJ databases">
        <title>Depth-based differentiation of microbial function through sediment-hosted aquifers and enrichment of novel symbionts in the deep terrestrial subsurface.</title>
        <authorList>
            <person name="Probst A.J."/>
            <person name="Ladd B."/>
            <person name="Jarett J.K."/>
            <person name="Geller-Mcgrath D.E."/>
            <person name="Sieber C.M.K."/>
            <person name="Emerson J.B."/>
            <person name="Anantharaman K."/>
            <person name="Thomas B.C."/>
            <person name="Malmstrom R."/>
            <person name="Stieglmeier M."/>
            <person name="Klingl A."/>
            <person name="Woyke T."/>
            <person name="Ryan C.M."/>
            <person name="Banfield J.F."/>
        </authorList>
    </citation>
    <scope>NUCLEOTIDE SEQUENCE [LARGE SCALE GENOMIC DNA]</scope>
</reference>
<comment type="subcellular location">
    <subcellularLocation>
        <location evidence="7">Cytoplasm</location>
    </subcellularLocation>
</comment>
<evidence type="ECO:0000256" key="5">
    <source>
        <dbReference type="ARBA" id="ARBA00022801"/>
    </source>
</evidence>
<gene>
    <name evidence="7 8" type="primary">ybeY</name>
    <name evidence="8" type="ORF">CO178_01225</name>
</gene>
<dbReference type="Gene3D" id="3.40.390.30">
    <property type="entry name" value="Metalloproteases ('zincins'), catalytic domain"/>
    <property type="match status" value="1"/>
</dbReference>
<dbReference type="EC" id="3.1.-.-" evidence="7"/>
<comment type="function">
    <text evidence="7">Single strand-specific metallo-endoribonuclease involved in late-stage 70S ribosome quality control and in maturation of the 3' terminus of the 16S rRNA.</text>
</comment>
<dbReference type="GO" id="GO:0005737">
    <property type="term" value="C:cytoplasm"/>
    <property type="evidence" value="ECO:0007669"/>
    <property type="project" value="UniProtKB-SubCell"/>
</dbReference>
<evidence type="ECO:0000256" key="3">
    <source>
        <dbReference type="ARBA" id="ARBA00022723"/>
    </source>
</evidence>
<keyword evidence="7" id="KW-0963">Cytoplasm</keyword>
<keyword evidence="2 7" id="KW-0540">Nuclease</keyword>
<evidence type="ECO:0000313" key="9">
    <source>
        <dbReference type="Proteomes" id="UP000230683"/>
    </source>
</evidence>
<dbReference type="EMBL" id="PFWY01000057">
    <property type="protein sequence ID" value="PJA40972.1"/>
    <property type="molecule type" value="Genomic_DNA"/>
</dbReference>
<proteinExistence type="inferred from homology"/>
<evidence type="ECO:0000313" key="8">
    <source>
        <dbReference type="EMBL" id="PJA40972.1"/>
    </source>
</evidence>